<keyword evidence="2" id="KW-1133">Transmembrane helix</keyword>
<organism evidence="3 4">
    <name type="scientific">Mycolicibacterium bacteremicum</name>
    <name type="common">Mycobacterium bacteremicum</name>
    <dbReference type="NCBI Taxonomy" id="564198"/>
    <lineage>
        <taxon>Bacteria</taxon>
        <taxon>Bacillati</taxon>
        <taxon>Actinomycetota</taxon>
        <taxon>Actinomycetes</taxon>
        <taxon>Mycobacteriales</taxon>
        <taxon>Mycobacteriaceae</taxon>
        <taxon>Mycolicibacterium</taxon>
    </lineage>
</organism>
<keyword evidence="2" id="KW-0472">Membrane</keyword>
<accession>A0A1W9YQI1</accession>
<name>A0A1W9YQI1_MYCBA</name>
<gene>
    <name evidence="3" type="ORF">BST17_24700</name>
</gene>
<protein>
    <submittedName>
        <fullName evidence="3">Uncharacterized protein</fullName>
    </submittedName>
</protein>
<dbReference type="Proteomes" id="UP000192366">
    <property type="component" value="Unassembled WGS sequence"/>
</dbReference>
<dbReference type="RefSeq" id="WP_083061538.1">
    <property type="nucleotide sequence ID" value="NZ_JACKVM010000001.1"/>
</dbReference>
<keyword evidence="4" id="KW-1185">Reference proteome</keyword>
<feature type="compositionally biased region" description="Basic and acidic residues" evidence="1">
    <location>
        <begin position="47"/>
        <end position="60"/>
    </location>
</feature>
<evidence type="ECO:0000256" key="2">
    <source>
        <dbReference type="SAM" id="Phobius"/>
    </source>
</evidence>
<feature type="transmembrane region" description="Helical" evidence="2">
    <location>
        <begin position="68"/>
        <end position="88"/>
    </location>
</feature>
<reference evidence="3 4" key="1">
    <citation type="submission" date="2017-02" db="EMBL/GenBank/DDBJ databases">
        <title>The new phylogeny of genus Mycobacterium.</title>
        <authorList>
            <person name="Tortoli E."/>
            <person name="Trovato A."/>
            <person name="Cirillo D.M."/>
        </authorList>
    </citation>
    <scope>NUCLEOTIDE SEQUENCE [LARGE SCALE GENOMIC DNA]</scope>
    <source>
        <strain evidence="3 4">DSM 45578</strain>
    </source>
</reference>
<dbReference type="AlphaFoldDB" id="A0A1W9YQI1"/>
<evidence type="ECO:0000313" key="3">
    <source>
        <dbReference type="EMBL" id="ORA02237.1"/>
    </source>
</evidence>
<dbReference type="EMBL" id="MVHJ01000032">
    <property type="protein sequence ID" value="ORA02237.1"/>
    <property type="molecule type" value="Genomic_DNA"/>
</dbReference>
<feature type="compositionally biased region" description="Pro residues" evidence="1">
    <location>
        <begin position="11"/>
        <end position="27"/>
    </location>
</feature>
<evidence type="ECO:0000313" key="4">
    <source>
        <dbReference type="Proteomes" id="UP000192366"/>
    </source>
</evidence>
<proteinExistence type="predicted"/>
<keyword evidence="2" id="KW-0812">Transmembrane</keyword>
<sequence>MTVGTSAQPPVRFPAPGAPVPGAPPPLHRALTPADGIVTTATQPVHPADETTFGDRDAGDARPVPGNLTAAAAMAGVAVGLEIARCLGRRQRRTRRHRPRH</sequence>
<comment type="caution">
    <text evidence="3">The sequence shown here is derived from an EMBL/GenBank/DDBJ whole genome shotgun (WGS) entry which is preliminary data.</text>
</comment>
<dbReference type="STRING" id="564198.BST17_24700"/>
<feature type="region of interest" description="Disordered" evidence="1">
    <location>
        <begin position="1"/>
        <end position="65"/>
    </location>
</feature>
<evidence type="ECO:0000256" key="1">
    <source>
        <dbReference type="SAM" id="MobiDB-lite"/>
    </source>
</evidence>